<keyword evidence="3" id="KW-0378">Hydrolase</keyword>
<dbReference type="PANTHER" id="PTHR11022">
    <property type="entry name" value="PEPTIDOGLYCAN RECOGNITION PROTEIN"/>
    <property type="match status" value="1"/>
</dbReference>
<dbReference type="Pfam" id="PF01510">
    <property type="entry name" value="Amidase_2"/>
    <property type="match status" value="1"/>
</dbReference>
<dbReference type="CDD" id="cd06583">
    <property type="entry name" value="PGRP"/>
    <property type="match status" value="1"/>
</dbReference>
<evidence type="ECO:0000313" key="3">
    <source>
        <dbReference type="EMBL" id="MDP8175434.1"/>
    </source>
</evidence>
<dbReference type="SUPFAM" id="SSF55846">
    <property type="entry name" value="N-acetylmuramoyl-L-alanine amidase-like"/>
    <property type="match status" value="1"/>
</dbReference>
<dbReference type="Gene3D" id="3.40.80.10">
    <property type="entry name" value="Peptidoglycan recognition protein-like"/>
    <property type="match status" value="1"/>
</dbReference>
<dbReference type="InterPro" id="IPR015510">
    <property type="entry name" value="PGRP"/>
</dbReference>
<gene>
    <name evidence="3" type="ORF">QJU97_08190</name>
</gene>
<feature type="domain" description="Peptidoglycan recognition protein family" evidence="2">
    <location>
        <begin position="19"/>
        <end position="140"/>
    </location>
</feature>
<dbReference type="InterPro" id="IPR006619">
    <property type="entry name" value="PGRP_domain_met/bac"/>
</dbReference>
<dbReference type="InterPro" id="IPR002502">
    <property type="entry name" value="Amidase_domain"/>
</dbReference>
<protein>
    <submittedName>
        <fullName evidence="3">N-acetylmuramoyl-L-alanine amidase</fullName>
        <ecNumber evidence="3">3.5.1.28</ecNumber>
    </submittedName>
</protein>
<proteinExistence type="inferred from homology"/>
<dbReference type="RefSeq" id="WP_306376341.1">
    <property type="nucleotide sequence ID" value="NZ_JASAYT010000026.1"/>
</dbReference>
<dbReference type="EMBL" id="JASAYT010000026">
    <property type="protein sequence ID" value="MDP8175434.1"/>
    <property type="molecule type" value="Genomic_DNA"/>
</dbReference>
<dbReference type="GO" id="GO:0008270">
    <property type="term" value="F:zinc ion binding"/>
    <property type="evidence" value="ECO:0007669"/>
    <property type="project" value="InterPro"/>
</dbReference>
<dbReference type="AlphaFoldDB" id="A0AAJ6NER0"/>
<name>A0AAJ6NER0_9PAST</name>
<sequence>MAHSIQKIVIHCSATQNGVPLAKKGVTAAERIDDWHKKKGFHRQNNAVKHFNSHLSAIGYHFVIDTDGALETGRQVGETGAHVKGHNKNSIGICLVGGISITGKNFGRYTKAQWHALSELLQHLQIQYPAANIMGHRDLSPDLNHDCSITPNEWLKDCPCFDVWDWLDSGEVVNTAHLFKE</sequence>
<dbReference type="SMART" id="SM00701">
    <property type="entry name" value="PGRP"/>
    <property type="match status" value="1"/>
</dbReference>
<dbReference type="Proteomes" id="UP001231736">
    <property type="component" value="Unassembled WGS sequence"/>
</dbReference>
<comment type="caution">
    <text evidence="3">The sequence shown here is derived from an EMBL/GenBank/DDBJ whole genome shotgun (WGS) entry which is preliminary data.</text>
</comment>
<evidence type="ECO:0000313" key="4">
    <source>
        <dbReference type="Proteomes" id="UP001231736"/>
    </source>
</evidence>
<dbReference type="GO" id="GO:0008745">
    <property type="term" value="F:N-acetylmuramoyl-L-alanine amidase activity"/>
    <property type="evidence" value="ECO:0007669"/>
    <property type="project" value="UniProtKB-EC"/>
</dbReference>
<organism evidence="3 4">
    <name type="scientific">Phocoenobacter skyensis</name>
    <dbReference type="NCBI Taxonomy" id="97481"/>
    <lineage>
        <taxon>Bacteria</taxon>
        <taxon>Pseudomonadati</taxon>
        <taxon>Pseudomonadota</taxon>
        <taxon>Gammaproteobacteria</taxon>
        <taxon>Pasteurellales</taxon>
        <taxon>Pasteurellaceae</taxon>
        <taxon>Phocoenobacter</taxon>
    </lineage>
</organism>
<dbReference type="PANTHER" id="PTHR11022:SF41">
    <property type="entry name" value="PEPTIDOGLYCAN-RECOGNITION PROTEIN LC-RELATED"/>
    <property type="match status" value="1"/>
</dbReference>
<evidence type="ECO:0000256" key="1">
    <source>
        <dbReference type="ARBA" id="ARBA00007553"/>
    </source>
</evidence>
<reference evidence="3" key="1">
    <citation type="journal article" date="2023" name="Front. Microbiol.">
        <title>Phylogeography and host specificity of Pasteurellaceae pathogenic to sea-farmed fish in the north-east Atlantic.</title>
        <authorList>
            <person name="Gulla S."/>
            <person name="Colquhoun D.J."/>
            <person name="Olsen A.B."/>
            <person name="Spilsberg B."/>
            <person name="Lagesen K."/>
            <person name="Aakesson C.P."/>
            <person name="Strom S."/>
            <person name="Manji F."/>
            <person name="Birkbeck T.H."/>
            <person name="Nilsen H.K."/>
        </authorList>
    </citation>
    <scope>NUCLEOTIDE SEQUENCE</scope>
    <source>
        <strain evidence="3">98B1</strain>
    </source>
</reference>
<comment type="similarity">
    <text evidence="1">Belongs to the N-acetylmuramoyl-L-alanine amidase 2 family.</text>
</comment>
<dbReference type="GO" id="GO:0009253">
    <property type="term" value="P:peptidoglycan catabolic process"/>
    <property type="evidence" value="ECO:0007669"/>
    <property type="project" value="InterPro"/>
</dbReference>
<accession>A0AAJ6NER0</accession>
<dbReference type="EC" id="3.5.1.28" evidence="3"/>
<evidence type="ECO:0000259" key="2">
    <source>
        <dbReference type="SMART" id="SM00701"/>
    </source>
</evidence>
<dbReference type="InterPro" id="IPR036505">
    <property type="entry name" value="Amidase/PGRP_sf"/>
</dbReference>